<sequence>MNSKEILQLTIELPKGGSDIIVVHEVDEPIDLASSFCKKHNLDTKNLESLTNLIEHNIDLLIEAEKTPEKEKFHLVKQAVVLPSRNRPASPQLIDQAKQVCDALTKVQSRRPTSTAPTQKKYPERDNISRYGIKTPSKAPRVPQKRYYDKLDQYFTLFELFGPNAQGKISPEALTMPALPHTMIQIIAPLIEELKSAHKTIGFSDFTQAMDRILSTLEDNTKALLLETNHRKDTTFSASKSGKMTLYERQMLLRAKNEEKLKEKRMVKENEELRECKFTPHIRANNFLR</sequence>
<evidence type="ECO:0000313" key="2">
    <source>
        <dbReference type="Proteomes" id="UP000187209"/>
    </source>
</evidence>
<dbReference type="PANTHER" id="PTHR35381:SF1">
    <property type="entry name" value="EF-HAND DOMAIN-CONTAINING PROTEIN"/>
    <property type="match status" value="1"/>
</dbReference>
<reference evidence="1 2" key="1">
    <citation type="submission" date="2016-11" db="EMBL/GenBank/DDBJ databases">
        <title>The macronuclear genome of Stentor coeruleus: a giant cell with tiny introns.</title>
        <authorList>
            <person name="Slabodnick M."/>
            <person name="Ruby J.G."/>
            <person name="Reiff S.B."/>
            <person name="Swart E.C."/>
            <person name="Gosai S."/>
            <person name="Prabakaran S."/>
            <person name="Witkowska E."/>
            <person name="Larue G.E."/>
            <person name="Fisher S."/>
            <person name="Freeman R.M."/>
            <person name="Gunawardena J."/>
            <person name="Chu W."/>
            <person name="Stover N.A."/>
            <person name="Gregory B.D."/>
            <person name="Nowacki M."/>
            <person name="Derisi J."/>
            <person name="Roy S.W."/>
            <person name="Marshall W.F."/>
            <person name="Sood P."/>
        </authorList>
    </citation>
    <scope>NUCLEOTIDE SEQUENCE [LARGE SCALE GENOMIC DNA]</scope>
    <source>
        <strain evidence="1">WM001</strain>
    </source>
</reference>
<keyword evidence="2" id="KW-1185">Reference proteome</keyword>
<evidence type="ECO:0008006" key="3">
    <source>
        <dbReference type="Google" id="ProtNLM"/>
    </source>
</evidence>
<dbReference type="Proteomes" id="UP000187209">
    <property type="component" value="Unassembled WGS sequence"/>
</dbReference>
<gene>
    <name evidence="1" type="ORF">SteCoe_31587</name>
</gene>
<dbReference type="AlphaFoldDB" id="A0A1R2B115"/>
<evidence type="ECO:0000313" key="1">
    <source>
        <dbReference type="EMBL" id="OMJ70427.1"/>
    </source>
</evidence>
<comment type="caution">
    <text evidence="1">The sequence shown here is derived from an EMBL/GenBank/DDBJ whole genome shotgun (WGS) entry which is preliminary data.</text>
</comment>
<dbReference type="PANTHER" id="PTHR35381">
    <property type="entry name" value="EF-HAND DOMAIN-CONTAINING PROTEIN"/>
    <property type="match status" value="1"/>
</dbReference>
<organism evidence="1 2">
    <name type="scientific">Stentor coeruleus</name>
    <dbReference type="NCBI Taxonomy" id="5963"/>
    <lineage>
        <taxon>Eukaryota</taxon>
        <taxon>Sar</taxon>
        <taxon>Alveolata</taxon>
        <taxon>Ciliophora</taxon>
        <taxon>Postciliodesmatophora</taxon>
        <taxon>Heterotrichea</taxon>
        <taxon>Heterotrichida</taxon>
        <taxon>Stentoridae</taxon>
        <taxon>Stentor</taxon>
    </lineage>
</organism>
<accession>A0A1R2B115</accession>
<protein>
    <recommendedName>
        <fullName evidence="3">PFU domain-containing protein</fullName>
    </recommendedName>
</protein>
<dbReference type="EMBL" id="MPUH01001088">
    <property type="protein sequence ID" value="OMJ70427.1"/>
    <property type="molecule type" value="Genomic_DNA"/>
</dbReference>
<proteinExistence type="predicted"/>
<name>A0A1R2B115_9CILI</name>